<dbReference type="InterPro" id="IPR011598">
    <property type="entry name" value="bHLH_dom"/>
</dbReference>
<keyword evidence="4" id="KW-0539">Nucleus</keyword>
<accession>V7C8Z5</accession>
<dbReference type="SMR" id="V7C8Z5"/>
<dbReference type="Pfam" id="PF23132">
    <property type="entry name" value="DUF7049"/>
    <property type="match status" value="1"/>
</dbReference>
<dbReference type="InterPro" id="IPR036638">
    <property type="entry name" value="HLH_DNA-bd_sf"/>
</dbReference>
<dbReference type="GO" id="GO:0005634">
    <property type="term" value="C:nucleus"/>
    <property type="evidence" value="ECO:0007669"/>
    <property type="project" value="UniProtKB-SubCell"/>
</dbReference>
<dbReference type="SMART" id="SM00353">
    <property type="entry name" value="HLH"/>
    <property type="match status" value="1"/>
</dbReference>
<evidence type="ECO:0000256" key="2">
    <source>
        <dbReference type="ARBA" id="ARBA00023015"/>
    </source>
</evidence>
<evidence type="ECO:0000256" key="3">
    <source>
        <dbReference type="ARBA" id="ARBA00023163"/>
    </source>
</evidence>
<proteinExistence type="predicted"/>
<evidence type="ECO:0000259" key="5">
    <source>
        <dbReference type="PROSITE" id="PS50888"/>
    </source>
</evidence>
<keyword evidence="3" id="KW-0804">Transcription</keyword>
<reference evidence="7" key="1">
    <citation type="journal article" date="2014" name="Nat. Genet.">
        <title>A reference genome for common bean and genome-wide analysis of dual domestications.</title>
        <authorList>
            <person name="Schmutz J."/>
            <person name="McClean P.E."/>
            <person name="Mamidi S."/>
            <person name="Wu G.A."/>
            <person name="Cannon S.B."/>
            <person name="Grimwood J."/>
            <person name="Jenkins J."/>
            <person name="Shu S."/>
            <person name="Song Q."/>
            <person name="Chavarro C."/>
            <person name="Torres-Torres M."/>
            <person name="Geffroy V."/>
            <person name="Moghaddam S.M."/>
            <person name="Gao D."/>
            <person name="Abernathy B."/>
            <person name="Barry K."/>
            <person name="Blair M."/>
            <person name="Brick M.A."/>
            <person name="Chovatia M."/>
            <person name="Gepts P."/>
            <person name="Goodstein D.M."/>
            <person name="Gonzales M."/>
            <person name="Hellsten U."/>
            <person name="Hyten D.L."/>
            <person name="Jia G."/>
            <person name="Kelly J.D."/>
            <person name="Kudrna D."/>
            <person name="Lee R."/>
            <person name="Richard M.M."/>
            <person name="Miklas P.N."/>
            <person name="Osorno J.M."/>
            <person name="Rodrigues J."/>
            <person name="Thareau V."/>
            <person name="Urrea C.A."/>
            <person name="Wang M."/>
            <person name="Yu Y."/>
            <person name="Zhang M."/>
            <person name="Wing R.A."/>
            <person name="Cregan P.B."/>
            <person name="Rokhsar D.S."/>
            <person name="Jackson S.A."/>
        </authorList>
    </citation>
    <scope>NUCLEOTIDE SEQUENCE [LARGE SCALE GENOMIC DNA]</scope>
    <source>
        <strain evidence="7">cv. G19833</strain>
    </source>
</reference>
<dbReference type="Gramene" id="ESW26637">
    <property type="protein sequence ID" value="ESW26637"/>
    <property type="gene ID" value="PHAVU_003G135700g"/>
</dbReference>
<dbReference type="PROSITE" id="PS50888">
    <property type="entry name" value="BHLH"/>
    <property type="match status" value="1"/>
</dbReference>
<sequence length="470" mass="53530">MDDVYALPQAPRTDFLRTLLQSFGCTYVCIRLFFFDGLYNLPNNQPSSSLGSEAERLFQQYRALTFDVSQECVPGVAFRNQLPYVQLKLLDLLPLASTQLQKQFFLEARIEMAVFMGCKMGEIELGFSNISQADIETSLKNLFPEDFYLRSQSIDQNPYSSSSSSFISISTDTSNQHSSLSLDIPGISHSNFPEALGVAPTQPTPHQQTIQPLSQLIPFPNYLRTPEGEHEQIIRTLIQVMSSTSQHHQPQPILPHNSAIHPAASDFSRHRPDMINSNIKPHMESNSSRQNLQNTSFPLFKNFNSMRMRECNSIEATHPISSQKKYYHTISERKRREKLSECFQELSALLYPETKKSKATILKAAQETIISLMADIEKLNNKRKQQLMTDLSRVESSSSEEQMVELRVTVREQSCHIDVLISILEFLERVQNVTLISTNTNLHITEGGTTIDELTFRLRIIEVCIPNTFQ</sequence>
<dbReference type="AlphaFoldDB" id="V7C8Z5"/>
<dbReference type="InterPro" id="IPR055477">
    <property type="entry name" value="DUF7049"/>
</dbReference>
<dbReference type="InterPro" id="IPR055478">
    <property type="entry name" value="DUF7050"/>
</dbReference>
<dbReference type="Pfam" id="PF23133">
    <property type="entry name" value="DUF7050"/>
    <property type="match status" value="1"/>
</dbReference>
<keyword evidence="7" id="KW-1185">Reference proteome</keyword>
<dbReference type="OrthoDB" id="5778525at2759"/>
<keyword evidence="2" id="KW-0805">Transcription regulation</keyword>
<dbReference type="PANTHER" id="PTHR46665:SF1">
    <property type="entry name" value="SPERMATOGENESIS- AND OOGENESIS-SPECIFIC BASIC HELIX-LOOP-HELIX-CONTAINING PROTEIN 1"/>
    <property type="match status" value="1"/>
</dbReference>
<organism evidence="6 7">
    <name type="scientific">Phaseolus vulgaris</name>
    <name type="common">Kidney bean</name>
    <name type="synonym">French bean</name>
    <dbReference type="NCBI Taxonomy" id="3885"/>
    <lineage>
        <taxon>Eukaryota</taxon>
        <taxon>Viridiplantae</taxon>
        <taxon>Streptophyta</taxon>
        <taxon>Embryophyta</taxon>
        <taxon>Tracheophyta</taxon>
        <taxon>Spermatophyta</taxon>
        <taxon>Magnoliopsida</taxon>
        <taxon>eudicotyledons</taxon>
        <taxon>Gunneridae</taxon>
        <taxon>Pentapetalae</taxon>
        <taxon>rosids</taxon>
        <taxon>fabids</taxon>
        <taxon>Fabales</taxon>
        <taxon>Fabaceae</taxon>
        <taxon>Papilionoideae</taxon>
        <taxon>50 kb inversion clade</taxon>
        <taxon>NPAAA clade</taxon>
        <taxon>indigoferoid/millettioid clade</taxon>
        <taxon>Phaseoleae</taxon>
        <taxon>Phaseolus</taxon>
    </lineage>
</organism>
<evidence type="ECO:0000313" key="6">
    <source>
        <dbReference type="EMBL" id="ESW26637.1"/>
    </source>
</evidence>
<dbReference type="Gene3D" id="4.10.280.10">
    <property type="entry name" value="Helix-loop-helix DNA-binding domain"/>
    <property type="match status" value="1"/>
</dbReference>
<evidence type="ECO:0000256" key="4">
    <source>
        <dbReference type="ARBA" id="ARBA00023242"/>
    </source>
</evidence>
<dbReference type="eggNOG" id="ENOG502QUVA">
    <property type="taxonomic scope" value="Eukaryota"/>
</dbReference>
<feature type="domain" description="BHLH" evidence="5">
    <location>
        <begin position="323"/>
        <end position="372"/>
    </location>
</feature>
<gene>
    <name evidence="6" type="ORF">PHAVU_003G135700g</name>
</gene>
<evidence type="ECO:0000256" key="1">
    <source>
        <dbReference type="ARBA" id="ARBA00004123"/>
    </source>
</evidence>
<name>V7C8Z5_PHAVU</name>
<dbReference type="STRING" id="3885.V7C8Z5"/>
<comment type="subcellular location">
    <subcellularLocation>
        <location evidence="1">Nucleus</location>
    </subcellularLocation>
</comment>
<dbReference type="Proteomes" id="UP000000226">
    <property type="component" value="Chromosome 3"/>
</dbReference>
<dbReference type="GO" id="GO:0046983">
    <property type="term" value="F:protein dimerization activity"/>
    <property type="evidence" value="ECO:0007669"/>
    <property type="project" value="InterPro"/>
</dbReference>
<protein>
    <recommendedName>
        <fullName evidence="5">BHLH domain-containing protein</fullName>
    </recommendedName>
</protein>
<dbReference type="OMA" id="MVTHITL"/>
<dbReference type="InterPro" id="IPR044658">
    <property type="entry name" value="bHLH92/bHLH041-like"/>
</dbReference>
<dbReference type="SUPFAM" id="SSF47459">
    <property type="entry name" value="HLH, helix-loop-helix DNA-binding domain"/>
    <property type="match status" value="1"/>
</dbReference>
<evidence type="ECO:0000313" key="7">
    <source>
        <dbReference type="Proteomes" id="UP000000226"/>
    </source>
</evidence>
<dbReference type="EMBL" id="CM002290">
    <property type="protein sequence ID" value="ESW26637.1"/>
    <property type="molecule type" value="Genomic_DNA"/>
</dbReference>
<dbReference type="PANTHER" id="PTHR46665">
    <property type="entry name" value="TRANSCRIPTION FACTOR BHLH041-RELATED-RELATED"/>
    <property type="match status" value="1"/>
</dbReference>
<dbReference type="Pfam" id="PF00010">
    <property type="entry name" value="HLH"/>
    <property type="match status" value="1"/>
</dbReference>